<dbReference type="STRING" id="546271.Selsp_0165"/>
<organism evidence="2 3">
    <name type="scientific">Selenomonas sputigena (strain ATCC 35185 / DSM 20758 / CCUG 44933 / VPI D19B-28)</name>
    <dbReference type="NCBI Taxonomy" id="546271"/>
    <lineage>
        <taxon>Bacteria</taxon>
        <taxon>Bacillati</taxon>
        <taxon>Bacillota</taxon>
        <taxon>Negativicutes</taxon>
        <taxon>Selenomonadales</taxon>
        <taxon>Selenomonadaceae</taxon>
        <taxon>Selenomonas</taxon>
    </lineage>
</organism>
<dbReference type="EMBL" id="CP002637">
    <property type="protein sequence ID" value="AEB99143.1"/>
    <property type="molecule type" value="Genomic_DNA"/>
</dbReference>
<dbReference type="AlphaFoldDB" id="C9LVM0"/>
<proteinExistence type="predicted"/>
<dbReference type="OrthoDB" id="1664959at2"/>
<protein>
    <recommendedName>
        <fullName evidence="5">CRISPR-associated protein, TM1812 family</fullName>
    </recommendedName>
</protein>
<evidence type="ECO:0000313" key="2">
    <source>
        <dbReference type="EMBL" id="EEX77183.1"/>
    </source>
</evidence>
<evidence type="ECO:0000313" key="4">
    <source>
        <dbReference type="Proteomes" id="UP000011124"/>
    </source>
</evidence>
<evidence type="ECO:0000313" key="1">
    <source>
        <dbReference type="EMBL" id="AEB99143.1"/>
    </source>
</evidence>
<gene>
    <name evidence="1" type="ordered locus">Selsp_0165</name>
    <name evidence="2" type="ORF">SELSPUOL_01514</name>
</gene>
<dbReference type="HOGENOM" id="CLU_442035_0_0_9"/>
<sequence>MRHHIMLLMLSDVKTDRKNPKRVSMVEYAGAIGDCGVTNESAVRHLLLSKDGDRNISLDKMFLFATEKVQEPIEIEQPSPDVDAGVTHFGYFKKRLTDVLPCIEESGFIEVVPYDAKMPISATRRFVLEMAERIMDYAQAKRAQGDTVVLHADLTGGPRHAVMLMFAVMRLLQYNGIEIGKVLYSNMGLKIVEEVNDVYGIFDLIAGADEFAQFGSVSAILRYFGYDKKILARPPHISERLHRLLLAMHGFAEEIKVCHYGAFAHAVEELFKALKEFREGSEADGADINEGMIAQLRFRVEEEYREILGEKIDDVKLLRWCVNHGYLQQALTLFTERVPAILTERKILQFTEDFAAKVQASMRETDKRSWVFYLFADYKDSKGVGQVDAFLENAKKAYRRIMQTIMADALDGKEAAFSGEEGWAAQLHRSVAKDPAVKSWPERAHESLVLENEEDVRQIYEKLLAWGRNPQDFQGKAPADSLWDSLADALCEKQLDMPEEADETAREALKKEWHEKFCAQRYGKTKLKALEKFVRGNMKASTADKIFSNVSLVPGTKELFSFRYCLEQGGISCRIPHEDFYALLDIYYRLKEERNQSNHAREDSAPGGAKELRSLFEEALPLLERF</sequence>
<dbReference type="EMBL" id="ACKP02000027">
    <property type="protein sequence ID" value="EEX77183.1"/>
    <property type="molecule type" value="Genomic_DNA"/>
</dbReference>
<reference evidence="1 4" key="2">
    <citation type="submission" date="2011-04" db="EMBL/GenBank/DDBJ databases">
        <title>The complete genome of Selenomonas sputigena DSM 20758.</title>
        <authorList>
            <consortium name="US DOE Joint Genome Institute (JGI-PGF)"/>
            <person name="Lucas S."/>
            <person name="Copeland A."/>
            <person name="Lapidus A."/>
            <person name="Bruce D."/>
            <person name="Goodwin L."/>
            <person name="Pitluck S."/>
            <person name="Peters L."/>
            <person name="Kyrpides N."/>
            <person name="Mavromatis K."/>
            <person name="Ivanova N."/>
            <person name="Ovchinnikova G."/>
            <person name="Teshima H."/>
            <person name="Detter J.C."/>
            <person name="Tapia R."/>
            <person name="Han C."/>
            <person name="Land M."/>
            <person name="Hauser L."/>
            <person name="Markowitz V."/>
            <person name="Cheng J.-F."/>
            <person name="Hugenholtz P."/>
            <person name="Woyke T."/>
            <person name="Wu D."/>
            <person name="Gronow S."/>
            <person name="Wellnitz S."/>
            <person name="Schneider S."/>
            <person name="Klenk H.-P."/>
            <person name="Eisen J.A."/>
        </authorList>
    </citation>
    <scope>NUCLEOTIDE SEQUENCE [LARGE SCALE GENOMIC DNA]</scope>
    <source>
        <strain evidence="1">ATCC 35185</strain>
        <strain evidence="4">ATCC 35185 / DSM 20758 / VPI D19B-28</strain>
    </source>
</reference>
<name>C9LVM0_SELS3</name>
<evidence type="ECO:0008006" key="5">
    <source>
        <dbReference type="Google" id="ProtNLM"/>
    </source>
</evidence>
<dbReference type="Proteomes" id="UP000011124">
    <property type="component" value="Chromosome"/>
</dbReference>
<reference evidence="2 3" key="1">
    <citation type="submission" date="2009-09" db="EMBL/GenBank/DDBJ databases">
        <authorList>
            <person name="Weinstock G."/>
            <person name="Sodergren E."/>
            <person name="Clifton S."/>
            <person name="Fulton L."/>
            <person name="Fulton B."/>
            <person name="Courtney L."/>
            <person name="Fronick C."/>
            <person name="Harrison M."/>
            <person name="Strong C."/>
            <person name="Farmer C."/>
            <person name="Delahaunty K."/>
            <person name="Markovic C."/>
            <person name="Hall O."/>
            <person name="Minx P."/>
            <person name="Tomlinson C."/>
            <person name="Mitreva M."/>
            <person name="Nelson J."/>
            <person name="Hou S."/>
            <person name="Wollam A."/>
            <person name="Pepin K.H."/>
            <person name="Johnson M."/>
            <person name="Bhonagiri V."/>
            <person name="Nash W.E."/>
            <person name="Warren W."/>
            <person name="Chinwalla A."/>
            <person name="Mardis E.R."/>
            <person name="Wilson R.K."/>
        </authorList>
    </citation>
    <scope>NUCLEOTIDE SEQUENCE [LARGE SCALE GENOMIC DNA]</scope>
    <source>
        <strain evidence="2">ATCC 35185</strain>
        <strain evidence="3">ATCC 35185 / DSM 20758 / VPI D19B-28</strain>
    </source>
</reference>
<evidence type="ECO:0000313" key="3">
    <source>
        <dbReference type="Proteomes" id="UP000003505"/>
    </source>
</evidence>
<dbReference type="KEGG" id="ssg:Selsp_0165"/>
<dbReference type="Proteomes" id="UP000003505">
    <property type="component" value="Unassembled WGS sequence"/>
</dbReference>
<keyword evidence="4" id="KW-1185">Reference proteome</keyword>
<dbReference type="RefSeq" id="WP_006192811.1">
    <property type="nucleotide sequence ID" value="NC_015437.1"/>
</dbReference>
<dbReference type="eggNOG" id="ENOG50331N8">
    <property type="taxonomic scope" value="Bacteria"/>
</dbReference>
<accession>C9LVM0</accession>